<accession>A0A0B1ZPN9</accession>
<dbReference type="SUPFAM" id="SSF52172">
    <property type="entry name" value="CheY-like"/>
    <property type="match status" value="1"/>
</dbReference>
<dbReference type="SMART" id="SM00421">
    <property type="entry name" value="HTH_LUXR"/>
    <property type="match status" value="1"/>
</dbReference>
<dbReference type="PROSITE" id="PS50110">
    <property type="entry name" value="RESPONSE_REGULATORY"/>
    <property type="match status" value="1"/>
</dbReference>
<dbReference type="EMBL" id="JTDI01000002">
    <property type="protein sequence ID" value="KHK92556.1"/>
    <property type="molecule type" value="Genomic_DNA"/>
</dbReference>
<dbReference type="Proteomes" id="UP000031057">
    <property type="component" value="Unassembled WGS sequence"/>
</dbReference>
<dbReference type="OrthoDB" id="9807052at2"/>
<evidence type="ECO:0000259" key="4">
    <source>
        <dbReference type="PROSITE" id="PS50110"/>
    </source>
</evidence>
<evidence type="ECO:0000256" key="1">
    <source>
        <dbReference type="ARBA" id="ARBA00023125"/>
    </source>
</evidence>
<comment type="caution">
    <text evidence="5">The sequence shown here is derived from an EMBL/GenBank/DDBJ whole genome shotgun (WGS) entry which is preliminary data.</text>
</comment>
<reference evidence="5 6" key="1">
    <citation type="submission" date="2014-10" db="EMBL/GenBank/DDBJ databases">
        <title>Genome sequence of Novosphingobium malaysiense MUSC 273(T).</title>
        <authorList>
            <person name="Lee L.-H."/>
        </authorList>
    </citation>
    <scope>NUCLEOTIDE SEQUENCE [LARGE SCALE GENOMIC DNA]</scope>
    <source>
        <strain evidence="5 6">MUSC 273</strain>
    </source>
</reference>
<dbReference type="GO" id="GO:0000160">
    <property type="term" value="P:phosphorelay signal transduction system"/>
    <property type="evidence" value="ECO:0007669"/>
    <property type="project" value="InterPro"/>
</dbReference>
<dbReference type="CDD" id="cd06170">
    <property type="entry name" value="LuxR_C_like"/>
    <property type="match status" value="1"/>
</dbReference>
<organism evidence="5 6">
    <name type="scientific">Novosphingobium malaysiense</name>
    <dbReference type="NCBI Taxonomy" id="1348853"/>
    <lineage>
        <taxon>Bacteria</taxon>
        <taxon>Pseudomonadati</taxon>
        <taxon>Pseudomonadota</taxon>
        <taxon>Alphaproteobacteria</taxon>
        <taxon>Sphingomonadales</taxon>
        <taxon>Sphingomonadaceae</taxon>
        <taxon>Novosphingobium</taxon>
    </lineage>
</organism>
<comment type="caution">
    <text evidence="2">Lacks conserved residue(s) required for the propagation of feature annotation.</text>
</comment>
<dbReference type="GO" id="GO:0003677">
    <property type="term" value="F:DNA binding"/>
    <property type="evidence" value="ECO:0007669"/>
    <property type="project" value="UniProtKB-KW"/>
</dbReference>
<dbReference type="SUPFAM" id="SSF46894">
    <property type="entry name" value="C-terminal effector domain of the bipartite response regulators"/>
    <property type="match status" value="1"/>
</dbReference>
<dbReference type="PROSITE" id="PS50043">
    <property type="entry name" value="HTH_LUXR_2"/>
    <property type="match status" value="1"/>
</dbReference>
<evidence type="ECO:0000313" key="5">
    <source>
        <dbReference type="EMBL" id="KHK92556.1"/>
    </source>
</evidence>
<dbReference type="InterPro" id="IPR016032">
    <property type="entry name" value="Sig_transdc_resp-reg_C-effctor"/>
</dbReference>
<evidence type="ECO:0000259" key="3">
    <source>
        <dbReference type="PROSITE" id="PS50043"/>
    </source>
</evidence>
<dbReference type="PRINTS" id="PR00038">
    <property type="entry name" value="HTHLUXR"/>
</dbReference>
<dbReference type="STRING" id="1348853.LK12_07190"/>
<proteinExistence type="predicted"/>
<dbReference type="PANTHER" id="PTHR43214">
    <property type="entry name" value="TWO-COMPONENT RESPONSE REGULATOR"/>
    <property type="match status" value="1"/>
</dbReference>
<dbReference type="Pfam" id="PF00196">
    <property type="entry name" value="GerE"/>
    <property type="match status" value="1"/>
</dbReference>
<dbReference type="InterPro" id="IPR011006">
    <property type="entry name" value="CheY-like_superfamily"/>
</dbReference>
<dbReference type="InterPro" id="IPR000792">
    <property type="entry name" value="Tscrpt_reg_LuxR_C"/>
</dbReference>
<protein>
    <recommendedName>
        <fullName evidence="7">LuxR family transcriptional regulator</fullName>
    </recommendedName>
</protein>
<dbReference type="RefSeq" id="WP_039281085.1">
    <property type="nucleotide sequence ID" value="NZ_JTDI01000002.1"/>
</dbReference>
<dbReference type="AlphaFoldDB" id="A0A0B1ZPN9"/>
<gene>
    <name evidence="5" type="ORF">LK12_07190</name>
</gene>
<dbReference type="GO" id="GO:0006355">
    <property type="term" value="P:regulation of DNA-templated transcription"/>
    <property type="evidence" value="ECO:0007669"/>
    <property type="project" value="InterPro"/>
</dbReference>
<dbReference type="InterPro" id="IPR001789">
    <property type="entry name" value="Sig_transdc_resp-reg_receiver"/>
</dbReference>
<name>A0A0B1ZPN9_9SPHN</name>
<dbReference type="InterPro" id="IPR039420">
    <property type="entry name" value="WalR-like"/>
</dbReference>
<evidence type="ECO:0000256" key="2">
    <source>
        <dbReference type="PROSITE-ProRule" id="PRU00169"/>
    </source>
</evidence>
<feature type="domain" description="Response regulatory" evidence="4">
    <location>
        <begin position="6"/>
        <end position="119"/>
    </location>
</feature>
<dbReference type="Gene3D" id="3.40.50.2300">
    <property type="match status" value="1"/>
</dbReference>
<feature type="domain" description="HTH luxR-type" evidence="3">
    <location>
        <begin position="149"/>
        <end position="214"/>
    </location>
</feature>
<keyword evidence="6" id="KW-1185">Reference proteome</keyword>
<evidence type="ECO:0000313" key="6">
    <source>
        <dbReference type="Proteomes" id="UP000031057"/>
    </source>
</evidence>
<dbReference type="PROSITE" id="PS00622">
    <property type="entry name" value="HTH_LUXR_1"/>
    <property type="match status" value="1"/>
</dbReference>
<evidence type="ECO:0008006" key="7">
    <source>
        <dbReference type="Google" id="ProtNLM"/>
    </source>
</evidence>
<keyword evidence="1" id="KW-0238">DNA-binding</keyword>
<sequence>MTMITDFWLFSADDIFRAGLARALEAEGFGVAGKYASLCEIENSGLPNDIIVLVDLPAGDSQLEAVTALRQRVSSARVVVLSGEFAPGSMAECFNRAADGYLLRTLEPSALVAALRLIVQGENFLPSGLGNKLAATKPRRTRPNLRPERDATMADLSPRQKEVLSHLVHGNPNKVIASALDMRESTVKVHLHAIFRKLHVHSRTQAANWATAHGMGGGPESS</sequence>